<reference evidence="2" key="1">
    <citation type="journal article" date="2023" name="Plant J.">
        <title>Genome sequences and population genomics provide insights into the demographic history, inbreeding, and mutation load of two 'living fossil' tree species of Dipteronia.</title>
        <authorList>
            <person name="Feng Y."/>
            <person name="Comes H.P."/>
            <person name="Chen J."/>
            <person name="Zhu S."/>
            <person name="Lu R."/>
            <person name="Zhang X."/>
            <person name="Li P."/>
            <person name="Qiu J."/>
            <person name="Olsen K.M."/>
            <person name="Qiu Y."/>
        </authorList>
    </citation>
    <scope>NUCLEOTIDE SEQUENCE</scope>
    <source>
        <strain evidence="2">NBL</strain>
    </source>
</reference>
<dbReference type="InterPro" id="IPR016024">
    <property type="entry name" value="ARM-type_fold"/>
</dbReference>
<proteinExistence type="predicted"/>
<dbReference type="Gene3D" id="1.25.10.10">
    <property type="entry name" value="Leucine-rich Repeat Variant"/>
    <property type="match status" value="1"/>
</dbReference>
<feature type="signal peptide" evidence="1">
    <location>
        <begin position="1"/>
        <end position="25"/>
    </location>
</feature>
<evidence type="ECO:0000313" key="2">
    <source>
        <dbReference type="EMBL" id="KAK3189572.1"/>
    </source>
</evidence>
<keyword evidence="1" id="KW-0732">Signal</keyword>
<dbReference type="InterPro" id="IPR011989">
    <property type="entry name" value="ARM-like"/>
</dbReference>
<dbReference type="AlphaFoldDB" id="A0AAD9ZS35"/>
<accession>A0AAD9ZS35</accession>
<gene>
    <name evidence="2" type="ORF">Dsin_029133</name>
</gene>
<dbReference type="EMBL" id="JANJYJ010000009">
    <property type="protein sequence ID" value="KAK3189572.1"/>
    <property type="molecule type" value="Genomic_DNA"/>
</dbReference>
<dbReference type="InterPro" id="IPR040404">
    <property type="entry name" value="Phylloplanin-like"/>
</dbReference>
<feature type="chain" id="PRO_5042267819" evidence="1">
    <location>
        <begin position="26"/>
        <end position="363"/>
    </location>
</feature>
<dbReference type="Proteomes" id="UP001281410">
    <property type="component" value="Unassembled WGS sequence"/>
</dbReference>
<comment type="caution">
    <text evidence="2">The sequence shown here is derived from an EMBL/GenBank/DDBJ whole genome shotgun (WGS) entry which is preliminary data.</text>
</comment>
<dbReference type="PANTHER" id="PTHR34458">
    <property type="entry name" value="POLLEN OLE E 1 ALLERGEN AND EXTENSIN FAMILY PROTEIN-RELATED"/>
    <property type="match status" value="1"/>
</dbReference>
<sequence length="363" mass="38937">MALNLKSLLFVSLFIALVAAPIAEATFPIRLVQINGTVFCTPNGTIVTGTTPPFPLAQVQLRCGLLTVVSAITNSAGVFSSIGLFPLQLSLSALLSTCNLRVNTPLSFCNSTLSPVGRLQSPIQFTGSIQTGLVNITIVGPSQARTFALGFLSNQMMGMARESEEIKKAVVNLPKYLVNKAPEKAEPRGLAVEAILEIVKAMEVEDQIGFAEYTVKMSRGKANLRLLAVDLILTIMMSLRDPLGVDLDVEVENSCGFSCLEALIQRCSSNLAQLVGFLSNDDRTRRVLKQVIGSEEGEMNGLLRKRCTDEKATVRKAALLLITKVTSLLGGSIDKFILKTMGMSCSDPLVSIRKAAITALSEA</sequence>
<organism evidence="2 3">
    <name type="scientific">Dipteronia sinensis</name>
    <dbReference type="NCBI Taxonomy" id="43782"/>
    <lineage>
        <taxon>Eukaryota</taxon>
        <taxon>Viridiplantae</taxon>
        <taxon>Streptophyta</taxon>
        <taxon>Embryophyta</taxon>
        <taxon>Tracheophyta</taxon>
        <taxon>Spermatophyta</taxon>
        <taxon>Magnoliopsida</taxon>
        <taxon>eudicotyledons</taxon>
        <taxon>Gunneridae</taxon>
        <taxon>Pentapetalae</taxon>
        <taxon>rosids</taxon>
        <taxon>malvids</taxon>
        <taxon>Sapindales</taxon>
        <taxon>Sapindaceae</taxon>
        <taxon>Hippocastanoideae</taxon>
        <taxon>Acereae</taxon>
        <taxon>Dipteronia</taxon>
    </lineage>
</organism>
<dbReference type="SUPFAM" id="SSF48371">
    <property type="entry name" value="ARM repeat"/>
    <property type="match status" value="1"/>
</dbReference>
<protein>
    <submittedName>
        <fullName evidence="2">Uncharacterized protein</fullName>
    </submittedName>
</protein>
<name>A0AAD9ZS35_9ROSI</name>
<evidence type="ECO:0000256" key="1">
    <source>
        <dbReference type="SAM" id="SignalP"/>
    </source>
</evidence>
<evidence type="ECO:0000313" key="3">
    <source>
        <dbReference type="Proteomes" id="UP001281410"/>
    </source>
</evidence>
<keyword evidence="3" id="KW-1185">Reference proteome</keyword>
<dbReference type="PANTHER" id="PTHR34458:SF5">
    <property type="entry name" value="POLLEN OLE E 1 ALLERGEN AND EXTENSIN FAMILY PROTEIN"/>
    <property type="match status" value="1"/>
</dbReference>